<name>A0A6N8FN05_9BACI</name>
<organism evidence="2 3">
    <name type="scientific">Ornithinibacillus caprae</name>
    <dbReference type="NCBI Taxonomy" id="2678566"/>
    <lineage>
        <taxon>Bacteria</taxon>
        <taxon>Bacillati</taxon>
        <taxon>Bacillota</taxon>
        <taxon>Bacilli</taxon>
        <taxon>Bacillales</taxon>
        <taxon>Bacillaceae</taxon>
        <taxon>Ornithinibacillus</taxon>
    </lineage>
</organism>
<dbReference type="InterPro" id="IPR058780">
    <property type="entry name" value="YhfM-like_dom"/>
</dbReference>
<protein>
    <recommendedName>
        <fullName evidence="1">YhfM-like domain-containing protein</fullName>
    </recommendedName>
</protein>
<keyword evidence="3" id="KW-1185">Reference proteome</keyword>
<dbReference type="Pfam" id="PF26353">
    <property type="entry name" value="YhfM"/>
    <property type="match status" value="1"/>
</dbReference>
<dbReference type="Proteomes" id="UP000469125">
    <property type="component" value="Unassembled WGS sequence"/>
</dbReference>
<reference evidence="2 3" key="1">
    <citation type="submission" date="2019-11" db="EMBL/GenBank/DDBJ databases">
        <authorList>
            <person name="Li X."/>
        </authorList>
    </citation>
    <scope>NUCLEOTIDE SEQUENCE [LARGE SCALE GENOMIC DNA]</scope>
    <source>
        <strain evidence="2 3">L9</strain>
    </source>
</reference>
<evidence type="ECO:0000259" key="1">
    <source>
        <dbReference type="Pfam" id="PF26353"/>
    </source>
</evidence>
<sequence>MKQKYFLLIGLLLIVLAGCQGQGATMVLLDEEISFISISESNGYGDINEDILYQFNQQDQVLFFKHVITTASQQDSNVELSHPDFDIMVNYGEDFPVHAIHLWLGEEDESSTLMYMVDDDKTTYITTPKDTNELRNLFQK</sequence>
<comment type="caution">
    <text evidence="2">The sequence shown here is derived from an EMBL/GenBank/DDBJ whole genome shotgun (WGS) entry which is preliminary data.</text>
</comment>
<evidence type="ECO:0000313" key="3">
    <source>
        <dbReference type="Proteomes" id="UP000469125"/>
    </source>
</evidence>
<proteinExistence type="predicted"/>
<evidence type="ECO:0000313" key="2">
    <source>
        <dbReference type="EMBL" id="MUK89417.1"/>
    </source>
</evidence>
<dbReference type="EMBL" id="WOCA01000011">
    <property type="protein sequence ID" value="MUK89417.1"/>
    <property type="molecule type" value="Genomic_DNA"/>
</dbReference>
<dbReference type="PROSITE" id="PS51257">
    <property type="entry name" value="PROKAR_LIPOPROTEIN"/>
    <property type="match status" value="1"/>
</dbReference>
<dbReference type="AlphaFoldDB" id="A0A6N8FN05"/>
<feature type="domain" description="YhfM-like" evidence="1">
    <location>
        <begin position="53"/>
        <end position="139"/>
    </location>
</feature>
<gene>
    <name evidence="2" type="ORF">GMD78_13700</name>
</gene>
<accession>A0A6N8FN05</accession>
<dbReference type="RefSeq" id="WP_155669388.1">
    <property type="nucleotide sequence ID" value="NZ_WOCA01000011.1"/>
</dbReference>